<accession>A0A090D188</accession>
<evidence type="ECO:0000256" key="2">
    <source>
        <dbReference type="SAM" id="Phobius"/>
    </source>
</evidence>
<evidence type="ECO:0000313" key="3">
    <source>
        <dbReference type="EMBL" id="CDR33670.1"/>
    </source>
</evidence>
<keyword evidence="2" id="KW-1133">Transmembrane helix</keyword>
<feature type="coiled-coil region" evidence="1">
    <location>
        <begin position="36"/>
        <end position="63"/>
    </location>
</feature>
<proteinExistence type="predicted"/>
<sequence length="98" mass="11440">MKKLEKFFLNNFWLAVFLVIAFFLYETESHAIKNDLKAFSTQLQSIEEDIEKQEKTKQILECKLESLDDFASIEFALINKLGMVPIGYTKLIINEDSE</sequence>
<dbReference type="AlphaFoldDB" id="A0A090D188"/>
<dbReference type="RefSeq" id="WP_041017113.1">
    <property type="nucleotide sequence ID" value="NZ_CCEJ010000003.1"/>
</dbReference>
<dbReference type="STRING" id="1437425.CSEC_0842"/>
<comment type="caution">
    <text evidence="3">The sequence shown here is derived from an EMBL/GenBank/DDBJ whole genome shotgun (WGS) entry which is preliminary data.</text>
</comment>
<evidence type="ECO:0000256" key="1">
    <source>
        <dbReference type="SAM" id="Coils"/>
    </source>
</evidence>
<dbReference type="OrthoDB" id="18782at2"/>
<keyword evidence="1" id="KW-0175">Coiled coil</keyword>
<protein>
    <submittedName>
        <fullName evidence="3">Secreted protein</fullName>
    </submittedName>
</protein>
<reference evidence="3" key="2">
    <citation type="submission" date="2014-09" db="EMBL/GenBank/DDBJ databases">
        <title>Criblamydia sequanensis harbors a mega-plasmid encoding arsenite resistance.</title>
        <authorList>
            <person name="Bertelli C."/>
            <person name="Goesmann A."/>
            <person name="Greub G."/>
        </authorList>
    </citation>
    <scope>NUCLEOTIDE SEQUENCE [LARGE SCALE GENOMIC DNA]</scope>
    <source>
        <strain evidence="3">CRIB-18</strain>
    </source>
</reference>
<feature type="transmembrane region" description="Helical" evidence="2">
    <location>
        <begin position="7"/>
        <end position="25"/>
    </location>
</feature>
<dbReference type="EMBL" id="CCEJ010000003">
    <property type="protein sequence ID" value="CDR33670.1"/>
    <property type="molecule type" value="Genomic_DNA"/>
</dbReference>
<keyword evidence="4" id="KW-1185">Reference proteome</keyword>
<dbReference type="Proteomes" id="UP000031552">
    <property type="component" value="Unassembled WGS sequence"/>
</dbReference>
<evidence type="ECO:0000313" key="4">
    <source>
        <dbReference type="Proteomes" id="UP000031552"/>
    </source>
</evidence>
<gene>
    <name evidence="3" type="ORF">CSEC_0842</name>
</gene>
<keyword evidence="2" id="KW-0472">Membrane</keyword>
<name>A0A090D188_9BACT</name>
<keyword evidence="2" id="KW-0812">Transmembrane</keyword>
<organism evidence="3 4">
    <name type="scientific">Candidatus Criblamydia sequanensis CRIB-18</name>
    <dbReference type="NCBI Taxonomy" id="1437425"/>
    <lineage>
        <taxon>Bacteria</taxon>
        <taxon>Pseudomonadati</taxon>
        <taxon>Chlamydiota</taxon>
        <taxon>Chlamydiia</taxon>
        <taxon>Parachlamydiales</taxon>
        <taxon>Candidatus Criblamydiaceae</taxon>
        <taxon>Candidatus Criblamydia</taxon>
    </lineage>
</organism>
<reference evidence="3" key="1">
    <citation type="submission" date="2013-12" db="EMBL/GenBank/DDBJ databases">
        <authorList>
            <person name="Linke B."/>
        </authorList>
    </citation>
    <scope>NUCLEOTIDE SEQUENCE [LARGE SCALE GENOMIC DNA]</scope>
    <source>
        <strain evidence="3">CRIB-18</strain>
    </source>
</reference>